<dbReference type="CDD" id="cd17546">
    <property type="entry name" value="REC_hyHK_CKI1_RcsC-like"/>
    <property type="match status" value="1"/>
</dbReference>
<evidence type="ECO:0000256" key="2">
    <source>
        <dbReference type="ARBA" id="ARBA00004370"/>
    </source>
</evidence>
<dbReference type="Gene3D" id="1.10.287.130">
    <property type="match status" value="1"/>
</dbReference>
<dbReference type="FunFam" id="3.30.565.10:FF:000010">
    <property type="entry name" value="Sensor histidine kinase RcsC"/>
    <property type="match status" value="1"/>
</dbReference>
<dbReference type="Gene3D" id="6.10.340.10">
    <property type="match status" value="1"/>
</dbReference>
<dbReference type="GO" id="GO:0005524">
    <property type="term" value="F:ATP binding"/>
    <property type="evidence" value="ECO:0007669"/>
    <property type="project" value="UniProtKB-KW"/>
</dbReference>
<dbReference type="CDD" id="cd00082">
    <property type="entry name" value="HisKA"/>
    <property type="match status" value="1"/>
</dbReference>
<dbReference type="InterPro" id="IPR011006">
    <property type="entry name" value="CheY-like_superfamily"/>
</dbReference>
<evidence type="ECO:0000259" key="14">
    <source>
        <dbReference type="PROSITE" id="PS50109"/>
    </source>
</evidence>
<dbReference type="FunFam" id="1.10.287.130:FF:000002">
    <property type="entry name" value="Two-component osmosensing histidine kinase"/>
    <property type="match status" value="1"/>
</dbReference>
<feature type="domain" description="Histidine kinase" evidence="14">
    <location>
        <begin position="398"/>
        <end position="619"/>
    </location>
</feature>
<dbReference type="PROSITE" id="PS50110">
    <property type="entry name" value="RESPONSE_REGULATORY"/>
    <property type="match status" value="1"/>
</dbReference>
<dbReference type="Pfam" id="PF00512">
    <property type="entry name" value="HisKA"/>
    <property type="match status" value="1"/>
</dbReference>
<organism evidence="17 18">
    <name type="scientific">Bowmanella dokdonensis</name>
    <dbReference type="NCBI Taxonomy" id="751969"/>
    <lineage>
        <taxon>Bacteria</taxon>
        <taxon>Pseudomonadati</taxon>
        <taxon>Pseudomonadota</taxon>
        <taxon>Gammaproteobacteria</taxon>
        <taxon>Alteromonadales</taxon>
        <taxon>Alteromonadaceae</taxon>
        <taxon>Bowmanella</taxon>
    </lineage>
</organism>
<dbReference type="SUPFAM" id="SSF55874">
    <property type="entry name" value="ATPase domain of HSP90 chaperone/DNA topoisomerase II/histidine kinase"/>
    <property type="match status" value="1"/>
</dbReference>
<protein>
    <recommendedName>
        <fullName evidence="11">Sensory/regulatory protein RpfC</fullName>
        <ecNumber evidence="3">2.7.13.3</ecNumber>
    </recommendedName>
</protein>
<gene>
    <name evidence="17" type="ORF">J0A66_02860</name>
</gene>
<keyword evidence="6" id="KW-0547">Nucleotide-binding</keyword>
<keyword evidence="18" id="KW-1185">Reference proteome</keyword>
<evidence type="ECO:0000256" key="1">
    <source>
        <dbReference type="ARBA" id="ARBA00000085"/>
    </source>
</evidence>
<dbReference type="RefSeq" id="WP_206572247.1">
    <property type="nucleotide sequence ID" value="NZ_JAFKCV010000001.1"/>
</dbReference>
<keyword evidence="5" id="KW-0808">Transferase</keyword>
<comment type="subunit">
    <text evidence="10">At low DSF concentrations, interacts with RpfF.</text>
</comment>
<keyword evidence="4 12" id="KW-0597">Phosphoprotein</keyword>
<dbReference type="Gene3D" id="3.40.50.2300">
    <property type="match status" value="1"/>
</dbReference>
<proteinExistence type="predicted"/>
<evidence type="ECO:0000256" key="10">
    <source>
        <dbReference type="ARBA" id="ARBA00064003"/>
    </source>
</evidence>
<dbReference type="PANTHER" id="PTHR45339">
    <property type="entry name" value="HYBRID SIGNAL TRANSDUCTION HISTIDINE KINASE J"/>
    <property type="match status" value="1"/>
</dbReference>
<dbReference type="InterPro" id="IPR003594">
    <property type="entry name" value="HATPase_dom"/>
</dbReference>
<evidence type="ECO:0000256" key="7">
    <source>
        <dbReference type="ARBA" id="ARBA00022777"/>
    </source>
</evidence>
<dbReference type="EC" id="2.7.13.3" evidence="3"/>
<evidence type="ECO:0000313" key="17">
    <source>
        <dbReference type="EMBL" id="MBN7824158.1"/>
    </source>
</evidence>
<dbReference type="InterPro" id="IPR032255">
    <property type="entry name" value="HBM"/>
</dbReference>
<evidence type="ECO:0000256" key="5">
    <source>
        <dbReference type="ARBA" id="ARBA00022679"/>
    </source>
</evidence>
<comment type="caution">
    <text evidence="17">The sequence shown here is derived from an EMBL/GenBank/DDBJ whole genome shotgun (WGS) entry which is preliminary data.</text>
</comment>
<dbReference type="GO" id="GO:0000155">
    <property type="term" value="F:phosphorelay sensor kinase activity"/>
    <property type="evidence" value="ECO:0007669"/>
    <property type="project" value="InterPro"/>
</dbReference>
<evidence type="ECO:0000256" key="13">
    <source>
        <dbReference type="SAM" id="Coils"/>
    </source>
</evidence>
<accession>A0A939ILF4</accession>
<dbReference type="SMART" id="SM01358">
    <property type="entry name" value="HBM"/>
    <property type="match status" value="1"/>
</dbReference>
<dbReference type="PROSITE" id="PS50109">
    <property type="entry name" value="HIS_KIN"/>
    <property type="match status" value="1"/>
</dbReference>
<feature type="domain" description="HAMP" evidence="16">
    <location>
        <begin position="306"/>
        <end position="359"/>
    </location>
</feature>
<dbReference type="PRINTS" id="PR00344">
    <property type="entry name" value="BCTRLSENSOR"/>
</dbReference>
<dbReference type="SUPFAM" id="SSF158472">
    <property type="entry name" value="HAMP domain-like"/>
    <property type="match status" value="1"/>
</dbReference>
<keyword evidence="8" id="KW-0067">ATP-binding</keyword>
<dbReference type="SMART" id="SM00448">
    <property type="entry name" value="REC"/>
    <property type="match status" value="1"/>
</dbReference>
<evidence type="ECO:0000313" key="18">
    <source>
        <dbReference type="Proteomes" id="UP000664654"/>
    </source>
</evidence>
<dbReference type="InterPro" id="IPR036097">
    <property type="entry name" value="HisK_dim/P_sf"/>
</dbReference>
<dbReference type="SMART" id="SM00388">
    <property type="entry name" value="HisKA"/>
    <property type="match status" value="1"/>
</dbReference>
<evidence type="ECO:0000259" key="15">
    <source>
        <dbReference type="PROSITE" id="PS50110"/>
    </source>
</evidence>
<feature type="domain" description="Response regulatory" evidence="15">
    <location>
        <begin position="769"/>
        <end position="885"/>
    </location>
</feature>
<keyword evidence="9" id="KW-0902">Two-component regulatory system</keyword>
<dbReference type="InterPro" id="IPR005467">
    <property type="entry name" value="His_kinase_dom"/>
</dbReference>
<dbReference type="AlphaFoldDB" id="A0A939ILF4"/>
<comment type="subcellular location">
    <subcellularLocation>
        <location evidence="2">Membrane</location>
    </subcellularLocation>
</comment>
<keyword evidence="7" id="KW-0418">Kinase</keyword>
<dbReference type="PROSITE" id="PS50885">
    <property type="entry name" value="HAMP"/>
    <property type="match status" value="1"/>
</dbReference>
<dbReference type="InterPro" id="IPR004358">
    <property type="entry name" value="Sig_transdc_His_kin-like_C"/>
</dbReference>
<dbReference type="Pfam" id="PF00072">
    <property type="entry name" value="Response_reg"/>
    <property type="match status" value="1"/>
</dbReference>
<dbReference type="Pfam" id="PF00672">
    <property type="entry name" value="HAMP"/>
    <property type="match status" value="1"/>
</dbReference>
<dbReference type="GO" id="GO:0016020">
    <property type="term" value="C:membrane"/>
    <property type="evidence" value="ECO:0007669"/>
    <property type="project" value="UniProtKB-SubCell"/>
</dbReference>
<evidence type="ECO:0000259" key="16">
    <source>
        <dbReference type="PROSITE" id="PS50885"/>
    </source>
</evidence>
<evidence type="ECO:0000256" key="12">
    <source>
        <dbReference type="PROSITE-ProRule" id="PRU00169"/>
    </source>
</evidence>
<comment type="catalytic activity">
    <reaction evidence="1">
        <text>ATP + protein L-histidine = ADP + protein N-phospho-L-histidine.</text>
        <dbReference type="EC" id="2.7.13.3"/>
    </reaction>
</comment>
<dbReference type="Proteomes" id="UP000664654">
    <property type="component" value="Unassembled WGS sequence"/>
</dbReference>
<evidence type="ECO:0000256" key="8">
    <source>
        <dbReference type="ARBA" id="ARBA00022840"/>
    </source>
</evidence>
<dbReference type="Pfam" id="PF02518">
    <property type="entry name" value="HATPase_c"/>
    <property type="match status" value="1"/>
</dbReference>
<evidence type="ECO:0000256" key="4">
    <source>
        <dbReference type="ARBA" id="ARBA00022553"/>
    </source>
</evidence>
<evidence type="ECO:0000256" key="6">
    <source>
        <dbReference type="ARBA" id="ARBA00022741"/>
    </source>
</evidence>
<dbReference type="InterPro" id="IPR036890">
    <property type="entry name" value="HATPase_C_sf"/>
</dbReference>
<evidence type="ECO:0000256" key="9">
    <source>
        <dbReference type="ARBA" id="ARBA00023012"/>
    </source>
</evidence>
<evidence type="ECO:0000256" key="3">
    <source>
        <dbReference type="ARBA" id="ARBA00012438"/>
    </source>
</evidence>
<dbReference type="InterPro" id="IPR003661">
    <property type="entry name" value="HisK_dim/P_dom"/>
</dbReference>
<dbReference type="SUPFAM" id="SSF47384">
    <property type="entry name" value="Homodimeric domain of signal transducing histidine kinase"/>
    <property type="match status" value="1"/>
</dbReference>
<dbReference type="InterPro" id="IPR001789">
    <property type="entry name" value="Sig_transdc_resp-reg_receiver"/>
</dbReference>
<dbReference type="CDD" id="cd16922">
    <property type="entry name" value="HATPase_EvgS-ArcB-TorS-like"/>
    <property type="match status" value="1"/>
</dbReference>
<keyword evidence="13" id="KW-0175">Coiled coil</keyword>
<dbReference type="PANTHER" id="PTHR45339:SF1">
    <property type="entry name" value="HYBRID SIGNAL TRANSDUCTION HISTIDINE KINASE J"/>
    <property type="match status" value="1"/>
</dbReference>
<evidence type="ECO:0000256" key="11">
    <source>
        <dbReference type="ARBA" id="ARBA00068150"/>
    </source>
</evidence>
<dbReference type="InterPro" id="IPR003660">
    <property type="entry name" value="HAMP_dom"/>
</dbReference>
<name>A0A939ILF4_9ALTE</name>
<dbReference type="SUPFAM" id="SSF52172">
    <property type="entry name" value="CheY-like"/>
    <property type="match status" value="1"/>
</dbReference>
<dbReference type="EMBL" id="JAFKCV010000001">
    <property type="protein sequence ID" value="MBN7824158.1"/>
    <property type="molecule type" value="Genomic_DNA"/>
</dbReference>
<dbReference type="SMART" id="SM00387">
    <property type="entry name" value="HATPase_c"/>
    <property type="match status" value="1"/>
</dbReference>
<reference evidence="17" key="1">
    <citation type="submission" date="2021-03" db="EMBL/GenBank/DDBJ databases">
        <title>novel species isolated from a fishpond in China.</title>
        <authorList>
            <person name="Lu H."/>
            <person name="Cai Z."/>
        </authorList>
    </citation>
    <scope>NUCLEOTIDE SEQUENCE</scope>
    <source>
        <strain evidence="17">JCM 30855</strain>
    </source>
</reference>
<dbReference type="Gene3D" id="3.30.565.10">
    <property type="entry name" value="Histidine kinase-like ATPase, C-terminal domain"/>
    <property type="match status" value="1"/>
</dbReference>
<dbReference type="CDD" id="cd06225">
    <property type="entry name" value="HAMP"/>
    <property type="match status" value="1"/>
</dbReference>
<feature type="modified residue" description="4-aspartylphosphate" evidence="12">
    <location>
        <position position="819"/>
    </location>
</feature>
<sequence length="895" mass="101123">MLKTIRSQFMLALGLLITLFLAKSLLSFNIQSSFIDTLDNAKQSVTDLSLVRELQRDILDLQRNLLIFKEKPTDANAFRFEAVLARLKENLQKLALMDLPEDYRQYPLRLEEYLLQYAKSFAEVRRDRHQRDDLLEKQLKEEFVTVRELLVELQTRLDGPQQVILRRAKEQTDKAEMAYLNYLLTPDFTDVSGFNNGLLKGIQGLRTLPESEPRDKLLVLLNSLLAQFEHLTRLTRNYDFLVNVTMAGSANEFLYLVRDLNNMLTTRLTSMGDEVLAEVRHNQWQSDLFSLGGILIAVLTALYFSRRITHPVNHLTRVFRALARDEAVDHIPQLRRKDEIGMLARAADVFRARNEQTKHLLAQAQQLIEQQEKLNQELADEKQRAEAATLSKSVFLANMSHEIRTPMNGIIGLVELCLQTRVTNKQREYLQKVAQSSTILMSLINDILDFSKIEAGKLKIEQIAFPTESLLENVLSNAGMRAREKNLNIFCYASPDLPDTLIGDPLRLTQIMLNLTSNAIKFTETGQVNLRLMHEPTEENGLNLILEVQDTGIGISESQRGEIFTAFTQADGSTSRRFGGTGLGLSIVRHLCEMMEGDIQVQSELGQGSCFRVRLPLQAGGAPGPLIPSYPLPGRLAYLNKGQTGYVDYRYLQALAGDYQHFPYADLDSLRLLMERQDCLLVDIGSKEQFSILAPHLETLADKGVRIGIVTATQPHPLPDFIRETSGFSCLSHPFTPSQFGRFITGLLNKDKRKGPVKNASGLPKLSGHLLLVEDNPINQLVVGEMLKSMGLTYDLAEDGRQAVNKINNSPHYDLVLMDIQMPELDGYRATRELREQGFDKLTICGLSANALPQDREKAEQAGMNDYLTKPIRRDELFDCLEKYLSPSTAADQNS</sequence>
<feature type="coiled-coil region" evidence="13">
    <location>
        <begin position="354"/>
        <end position="391"/>
    </location>
</feature>